<keyword evidence="1" id="KW-0732">Signal</keyword>
<sequence length="873" mass="97331">MKLRKLYSLASLLLCGIAQSGLSQNTPVSRYDHHEAFSPLFYPANGNEYRSAGGQPGPKYWQNAADYKISVTLDTLQHRVSGTVLITYKNNSPDRLPFLWLQMDQNVYRKDSRGTATVAATGDRFANRSYSNGFELKSVEVVSNGKSSTANYLVDDTRMQVRLADAMKPGGSLQLKIDYSYTIPEYGTDRTGRLNTRHGWIYEIAQWYPRMAVYDDVLGWNNIPYLGASEFYLEYGNFDYTITAPANMVVVGSGSLVNEAQVLNATEAARIAKARNSDATVMIRDTTEFHNSTVKGTRTWHFVCKESRDVAWAASGAFIWDAARMNLPGGKTALAQSVYPAESSAPNAWRRSTEFVKGSIEHYSRQWYPYTYPVATNVAGIVGGMEYPGIVFCSWKSSKGGLWGVTSHEFGHNWFPMIVGSNERKYAWMDEGFNTFINGIAAAEFNKGEFNSQQSAQRAAPMIFGSNAEAIMNTPDVIGLRYNGIAAYYKPAMGLKLLRDHILGPERFDYAFKEYIKRWAFRHPTPWDFFRSVENAAGEDLAWFWRGWFFNTWKLDQAVKSVSYKGNDPAKGAIITLQNLEQLPMPVVLTIRDESGRRDTVRLPVEIWQRGSTWAYHHPSTVKLVSVVIDPQGEMPDVNPANNSWKAETGKPVPAGTTATTVLSRYIDAIGGKEKLKGVRDLSVEAQGEAQGTDVELKLINKIPGKVWQAVNVPAINGVVHKLIINGDSVRLWQMGRQTPLTAPEKSMLKERNQLFPELAFLESPDAVKIELAPQTEQVNDEETYVLTIATPNGSLLKNYYSSKTGLKVRSATLSGQEGSPGNNAVTDYLEYRDVSGVQIPFRFRTTAGGFDTNVKVVKAVINSNVSDDVFKQ</sequence>
<protein>
    <recommendedName>
        <fullName evidence="2">Peptidase M1 membrane alanine aminopeptidase domain-containing protein</fullName>
    </recommendedName>
</protein>
<feature type="domain" description="Peptidase M1 membrane alanine aminopeptidase" evidence="2">
    <location>
        <begin position="402"/>
        <end position="548"/>
    </location>
</feature>
<dbReference type="InterPro" id="IPR014782">
    <property type="entry name" value="Peptidase_M1_dom"/>
</dbReference>
<dbReference type="GO" id="GO:0008270">
    <property type="term" value="F:zinc ion binding"/>
    <property type="evidence" value="ECO:0007669"/>
    <property type="project" value="InterPro"/>
</dbReference>
<dbReference type="CDD" id="cd09604">
    <property type="entry name" value="M1_APN_like"/>
    <property type="match status" value="1"/>
</dbReference>
<dbReference type="Pfam" id="PF01433">
    <property type="entry name" value="Peptidase_M1"/>
    <property type="match status" value="1"/>
</dbReference>
<name>A0A1T4SQ10_9BACT</name>
<gene>
    <name evidence="3" type="ORF">SAMN04488128_103286</name>
</gene>
<accession>A0A1T4SQ10</accession>
<dbReference type="EMBL" id="FUWZ01000003">
    <property type="protein sequence ID" value="SKA30374.1"/>
    <property type="molecule type" value="Genomic_DNA"/>
</dbReference>
<dbReference type="OrthoDB" id="9814383at2"/>
<dbReference type="Gene3D" id="1.10.390.10">
    <property type="entry name" value="Neutral Protease Domain 2"/>
    <property type="match status" value="1"/>
</dbReference>
<dbReference type="AlphaFoldDB" id="A0A1T4SQ10"/>
<dbReference type="SUPFAM" id="SSF55486">
    <property type="entry name" value="Metalloproteases ('zincins'), catalytic domain"/>
    <property type="match status" value="1"/>
</dbReference>
<keyword evidence="4" id="KW-1185">Reference proteome</keyword>
<dbReference type="Proteomes" id="UP000190367">
    <property type="component" value="Unassembled WGS sequence"/>
</dbReference>
<evidence type="ECO:0000313" key="3">
    <source>
        <dbReference type="EMBL" id="SKA30374.1"/>
    </source>
</evidence>
<reference evidence="4" key="1">
    <citation type="submission" date="2017-02" db="EMBL/GenBank/DDBJ databases">
        <authorList>
            <person name="Varghese N."/>
            <person name="Submissions S."/>
        </authorList>
    </citation>
    <scope>NUCLEOTIDE SEQUENCE [LARGE SCALE GENOMIC DNA]</scope>
    <source>
        <strain evidence="4">DSM 22224</strain>
    </source>
</reference>
<dbReference type="GO" id="GO:0008237">
    <property type="term" value="F:metallopeptidase activity"/>
    <property type="evidence" value="ECO:0007669"/>
    <property type="project" value="InterPro"/>
</dbReference>
<feature type="chain" id="PRO_5010546480" description="Peptidase M1 membrane alanine aminopeptidase domain-containing protein" evidence="1">
    <location>
        <begin position="21"/>
        <end position="873"/>
    </location>
</feature>
<proteinExistence type="predicted"/>
<evidence type="ECO:0000259" key="2">
    <source>
        <dbReference type="Pfam" id="PF01433"/>
    </source>
</evidence>
<evidence type="ECO:0000256" key="1">
    <source>
        <dbReference type="SAM" id="SignalP"/>
    </source>
</evidence>
<feature type="signal peptide" evidence="1">
    <location>
        <begin position="1"/>
        <end position="20"/>
    </location>
</feature>
<dbReference type="STRING" id="634771.SAMN04488128_103286"/>
<organism evidence="3 4">
    <name type="scientific">Chitinophaga eiseniae</name>
    <dbReference type="NCBI Taxonomy" id="634771"/>
    <lineage>
        <taxon>Bacteria</taxon>
        <taxon>Pseudomonadati</taxon>
        <taxon>Bacteroidota</taxon>
        <taxon>Chitinophagia</taxon>
        <taxon>Chitinophagales</taxon>
        <taxon>Chitinophagaceae</taxon>
        <taxon>Chitinophaga</taxon>
    </lineage>
</organism>
<dbReference type="InterPro" id="IPR027268">
    <property type="entry name" value="Peptidase_M4/M1_CTD_sf"/>
</dbReference>
<dbReference type="RefSeq" id="WP_159456087.1">
    <property type="nucleotide sequence ID" value="NZ_FUWZ01000003.1"/>
</dbReference>
<evidence type="ECO:0000313" key="4">
    <source>
        <dbReference type="Proteomes" id="UP000190367"/>
    </source>
</evidence>